<dbReference type="PROSITE" id="PS50850">
    <property type="entry name" value="MFS"/>
    <property type="match status" value="1"/>
</dbReference>
<feature type="transmembrane region" description="Helical" evidence="7">
    <location>
        <begin position="262"/>
        <end position="283"/>
    </location>
</feature>
<keyword evidence="5 7" id="KW-1133">Transmembrane helix</keyword>
<dbReference type="RefSeq" id="WP_041093199.1">
    <property type="nucleotide sequence ID" value="NZ_AP014680.1"/>
</dbReference>
<accession>A0A0A1GY19</accession>
<dbReference type="PRINTS" id="PR01036">
    <property type="entry name" value="TCRTETB"/>
</dbReference>
<feature type="transmembrane region" description="Helical" evidence="7">
    <location>
        <begin position="403"/>
        <end position="424"/>
    </location>
</feature>
<dbReference type="GO" id="GO:0005886">
    <property type="term" value="C:plasma membrane"/>
    <property type="evidence" value="ECO:0007669"/>
    <property type="project" value="UniProtKB-SubCell"/>
</dbReference>
<dbReference type="Gene3D" id="1.20.1720.10">
    <property type="entry name" value="Multidrug resistance protein D"/>
    <property type="match status" value="1"/>
</dbReference>
<dbReference type="GO" id="GO:0022857">
    <property type="term" value="F:transmembrane transporter activity"/>
    <property type="evidence" value="ECO:0007669"/>
    <property type="project" value="InterPro"/>
</dbReference>
<reference evidence="9 10" key="1">
    <citation type="submission" date="2014-11" db="EMBL/GenBank/DDBJ databases">
        <title>Complete genome sequence and analysis of Lactobacillus hokkaidonensis LOOC260T.</title>
        <authorList>
            <person name="Tanizawa Y."/>
            <person name="Tohno M."/>
            <person name="Kaminuma E."/>
            <person name="Nakamura Y."/>
            <person name="Arita M."/>
        </authorList>
    </citation>
    <scope>NUCLEOTIDE SEQUENCE [LARGE SCALE GENOMIC DNA]</scope>
    <source>
        <strain evidence="9 10">LOOC260</strain>
    </source>
</reference>
<comment type="subcellular location">
    <subcellularLocation>
        <location evidence="1">Cell membrane</location>
        <topology evidence="1">Multi-pass membrane protein</topology>
    </subcellularLocation>
</comment>
<feature type="transmembrane region" description="Helical" evidence="7">
    <location>
        <begin position="99"/>
        <end position="122"/>
    </location>
</feature>
<dbReference type="InterPro" id="IPR004638">
    <property type="entry name" value="EmrB-like"/>
</dbReference>
<evidence type="ECO:0000256" key="4">
    <source>
        <dbReference type="ARBA" id="ARBA00022692"/>
    </source>
</evidence>
<feature type="transmembrane region" description="Helical" evidence="7">
    <location>
        <begin position="134"/>
        <end position="155"/>
    </location>
</feature>
<evidence type="ECO:0000256" key="3">
    <source>
        <dbReference type="ARBA" id="ARBA00022475"/>
    </source>
</evidence>
<evidence type="ECO:0000256" key="5">
    <source>
        <dbReference type="ARBA" id="ARBA00022989"/>
    </source>
</evidence>
<feature type="transmembrane region" description="Helical" evidence="7">
    <location>
        <begin position="295"/>
        <end position="316"/>
    </location>
</feature>
<evidence type="ECO:0000256" key="2">
    <source>
        <dbReference type="ARBA" id="ARBA00022448"/>
    </source>
</evidence>
<feature type="transmembrane region" description="Helical" evidence="7">
    <location>
        <begin position="456"/>
        <end position="481"/>
    </location>
</feature>
<dbReference type="EMBL" id="AP014680">
    <property type="protein sequence ID" value="BAP85361.1"/>
    <property type="molecule type" value="Genomic_DNA"/>
</dbReference>
<organism evidence="9 10">
    <name type="scientific">Paucilactobacillus hokkaidonensis JCM 18461</name>
    <dbReference type="NCBI Taxonomy" id="1291742"/>
    <lineage>
        <taxon>Bacteria</taxon>
        <taxon>Bacillati</taxon>
        <taxon>Bacillota</taxon>
        <taxon>Bacilli</taxon>
        <taxon>Lactobacillales</taxon>
        <taxon>Lactobacillaceae</taxon>
        <taxon>Paucilactobacillus</taxon>
    </lineage>
</organism>
<dbReference type="CDD" id="cd17502">
    <property type="entry name" value="MFS_Azr1_MDR_like"/>
    <property type="match status" value="1"/>
</dbReference>
<proteinExistence type="predicted"/>
<dbReference type="PANTHER" id="PTHR23501">
    <property type="entry name" value="MAJOR FACILITATOR SUPERFAMILY"/>
    <property type="match status" value="1"/>
</dbReference>
<evidence type="ECO:0000259" key="8">
    <source>
        <dbReference type="PROSITE" id="PS50850"/>
    </source>
</evidence>
<feature type="domain" description="Major facilitator superfamily (MFS) profile" evidence="8">
    <location>
        <begin position="10"/>
        <end position="487"/>
    </location>
</feature>
<feature type="transmembrane region" description="Helical" evidence="7">
    <location>
        <begin position="195"/>
        <end position="216"/>
    </location>
</feature>
<dbReference type="HOGENOM" id="CLU_000960_2_5_9"/>
<dbReference type="NCBIfam" id="TIGR00711">
    <property type="entry name" value="efflux_EmrB"/>
    <property type="match status" value="1"/>
</dbReference>
<feature type="transmembrane region" description="Helical" evidence="7">
    <location>
        <begin position="161"/>
        <end position="183"/>
    </location>
</feature>
<dbReference type="KEGG" id="lho:LOOC260_108210"/>
<sequence>MAKKTNVPVVTIAIFVATFLSAVEGTIVSTAMPTIVGDLKGVSIMNWVFSIYLLTNALATPIYGKLADRIGRKPVFLFGLIVFVGGSMMSGLSNSMGQLIFWRAIQGIGAGTIMPVSFTIIADIYPFEKRAKVMGFNGSAWGIASVVAPLLGGFIVDQLSWHWVFFINIPIGLIAMIMIWGFLHEEKHVTHSKLDVLGILWLSVSLIGLMYGFQLLSMTSHSPWSVLLSFAIFIVSLLLFVRQEKRVEDPIIFLNLFKNRTFVIQNFAAAMVSAYLIAFNVYLPMWTQGLLGLRASMAGFAVTPSSIMWIVGSFIAGRMLAKSNPQKLLFFSLSILTVMGIAMVLLPQQTPFWVFLAFSTVFGIGFGTTITGSTVTSQSLVSHEIIGVATSFNTLARSLSQTIMIAVFGIIMNHSMAAGISAHASQGVKLSMMNKMINPQTVTQLPQHLIPTLRQIYYTGLHNVFLVALGLVMLALIVNIFDQQDSKKIN</sequence>
<dbReference type="FunFam" id="1.20.1720.10:FF:000004">
    <property type="entry name" value="EmrB/QacA family drug resistance transporter"/>
    <property type="match status" value="1"/>
</dbReference>
<dbReference type="SUPFAM" id="SSF103473">
    <property type="entry name" value="MFS general substrate transporter"/>
    <property type="match status" value="1"/>
</dbReference>
<dbReference type="InterPro" id="IPR036259">
    <property type="entry name" value="MFS_trans_sf"/>
</dbReference>
<dbReference type="Proteomes" id="UP000031620">
    <property type="component" value="Chromosome"/>
</dbReference>
<feature type="transmembrane region" description="Helical" evidence="7">
    <location>
        <begin position="328"/>
        <end position="346"/>
    </location>
</feature>
<feature type="transmembrane region" description="Helical" evidence="7">
    <location>
        <begin position="222"/>
        <end position="241"/>
    </location>
</feature>
<gene>
    <name evidence="9" type="ORF">LOOC260_108210</name>
</gene>
<keyword evidence="4 7" id="KW-0812">Transmembrane</keyword>
<dbReference type="Gene3D" id="1.20.1250.20">
    <property type="entry name" value="MFS general substrate transporter like domains"/>
    <property type="match status" value="1"/>
</dbReference>
<dbReference type="InterPro" id="IPR011701">
    <property type="entry name" value="MFS"/>
</dbReference>
<feature type="transmembrane region" description="Helical" evidence="7">
    <location>
        <begin position="352"/>
        <end position="370"/>
    </location>
</feature>
<keyword evidence="6 7" id="KW-0472">Membrane</keyword>
<evidence type="ECO:0000256" key="7">
    <source>
        <dbReference type="SAM" id="Phobius"/>
    </source>
</evidence>
<evidence type="ECO:0000256" key="6">
    <source>
        <dbReference type="ARBA" id="ARBA00023136"/>
    </source>
</evidence>
<feature type="transmembrane region" description="Helical" evidence="7">
    <location>
        <begin position="75"/>
        <end position="93"/>
    </location>
</feature>
<evidence type="ECO:0000256" key="1">
    <source>
        <dbReference type="ARBA" id="ARBA00004651"/>
    </source>
</evidence>
<evidence type="ECO:0000313" key="10">
    <source>
        <dbReference type="Proteomes" id="UP000031620"/>
    </source>
</evidence>
<keyword evidence="3" id="KW-1003">Cell membrane</keyword>
<dbReference type="Pfam" id="PF07690">
    <property type="entry name" value="MFS_1"/>
    <property type="match status" value="1"/>
</dbReference>
<name>A0A0A1GY19_9LACO</name>
<dbReference type="AlphaFoldDB" id="A0A0A1GY19"/>
<dbReference type="PANTHER" id="PTHR23501:SF191">
    <property type="entry name" value="VACUOLAR BASIC AMINO ACID TRANSPORTER 4"/>
    <property type="match status" value="1"/>
</dbReference>
<protein>
    <submittedName>
        <fullName evidence="9">Major facilitator superfamily transporter</fullName>
    </submittedName>
</protein>
<keyword evidence="2" id="KW-0813">Transport</keyword>
<dbReference type="InterPro" id="IPR020846">
    <property type="entry name" value="MFS_dom"/>
</dbReference>
<feature type="transmembrane region" description="Helical" evidence="7">
    <location>
        <begin position="44"/>
        <end position="63"/>
    </location>
</feature>
<evidence type="ECO:0000313" key="9">
    <source>
        <dbReference type="EMBL" id="BAP85361.1"/>
    </source>
</evidence>